<dbReference type="PANTHER" id="PTHR34983">
    <property type="entry name" value="ARABINOGALACTAN ENDO-BETA-1,4-GALACTANASE A"/>
    <property type="match status" value="1"/>
</dbReference>
<dbReference type="InterPro" id="IPR017853">
    <property type="entry name" value="GH"/>
</dbReference>
<keyword evidence="2 4" id="KW-0378">Hydrolase</keyword>
<reference evidence="6" key="1">
    <citation type="journal article" date="2019" name="Int. J. Syst. Evol. Microbiol.">
        <title>The Global Catalogue of Microorganisms (GCM) 10K type strain sequencing project: providing services to taxonomists for standard genome sequencing and annotation.</title>
        <authorList>
            <consortium name="The Broad Institute Genomics Platform"/>
            <consortium name="The Broad Institute Genome Sequencing Center for Infectious Disease"/>
            <person name="Wu L."/>
            <person name="Ma J."/>
        </authorList>
    </citation>
    <scope>NUCLEOTIDE SEQUENCE [LARGE SCALE GENOMIC DNA]</scope>
    <source>
        <strain evidence="6">CECT 8655</strain>
    </source>
</reference>
<evidence type="ECO:0000313" key="5">
    <source>
        <dbReference type="EMBL" id="MFC4267857.1"/>
    </source>
</evidence>
<evidence type="ECO:0000256" key="2">
    <source>
        <dbReference type="ARBA" id="ARBA00022801"/>
    </source>
</evidence>
<dbReference type="Pfam" id="PF07745">
    <property type="entry name" value="Glyco_hydro_53"/>
    <property type="match status" value="1"/>
</dbReference>
<sequence>MYKNQLFLFSFLLFLFSCSNIKEASKDDKLIITEENIEFYNGADLSYVNEMENCGVVYKNNNDESKDVFKIFANAGSNLTRVRLWHNPTWTNYSDYKDVEKTISRAKNSGTRILLDFHYSDDWADPQKQIIPKAWLPAINNLEVLGDSIYNYTYKTLKTLNTKNLLPEMVQVGNETNIMILQKDEKGEPMNWSRNAYLLNKGIKAVRDISKEVNKKIEIMLHIAQPENGIWWFKQATENGITDFDWIGLSYYPKWSKYNLQNVTPVFKELISTYKKKLMVVETAYPFTLKNIDAANNIMGTDALIPGYEATQEGQEKYLLDLKKTIKDAGGSGLIYWEPAWVSNNCSTRWGKGSHWDNATLFDANNKPTLGFSFLSKGN</sequence>
<dbReference type="Proteomes" id="UP001595826">
    <property type="component" value="Unassembled WGS sequence"/>
</dbReference>
<dbReference type="PANTHER" id="PTHR34983:SF2">
    <property type="entry name" value="ENDO-BETA-1,4-GALACTANASE"/>
    <property type="match status" value="1"/>
</dbReference>
<gene>
    <name evidence="5" type="ORF">ACFOWD_02970</name>
</gene>
<organism evidence="5 6">
    <name type="scientific">Polaribacter marinivivus</name>
    <dbReference type="NCBI Taxonomy" id="1524260"/>
    <lineage>
        <taxon>Bacteria</taxon>
        <taxon>Pseudomonadati</taxon>
        <taxon>Bacteroidota</taxon>
        <taxon>Flavobacteriia</taxon>
        <taxon>Flavobacteriales</taxon>
        <taxon>Flavobacteriaceae</taxon>
    </lineage>
</organism>
<dbReference type="EMBL" id="JBHSCY010000001">
    <property type="protein sequence ID" value="MFC4267857.1"/>
    <property type="molecule type" value="Genomic_DNA"/>
</dbReference>
<dbReference type="Gene3D" id="3.20.20.80">
    <property type="entry name" value="Glycosidases"/>
    <property type="match status" value="1"/>
</dbReference>
<protein>
    <recommendedName>
        <fullName evidence="4">Arabinogalactan endo-beta-1,4-galactanase</fullName>
        <ecNumber evidence="4">3.2.1.89</ecNumber>
    </recommendedName>
</protein>
<keyword evidence="3 4" id="KW-0326">Glycosidase</keyword>
<evidence type="ECO:0000313" key="6">
    <source>
        <dbReference type="Proteomes" id="UP001595826"/>
    </source>
</evidence>
<dbReference type="SUPFAM" id="SSF51445">
    <property type="entry name" value="(Trans)glycosidases"/>
    <property type="match status" value="1"/>
</dbReference>
<proteinExistence type="inferred from homology"/>
<comment type="catalytic activity">
    <reaction evidence="4">
        <text>The enzyme specifically hydrolyzes (1-&gt;4)-beta-D-galactosidic linkages in type I arabinogalactans.</text>
        <dbReference type="EC" id="3.2.1.89"/>
    </reaction>
</comment>
<comment type="caution">
    <text evidence="5">The sequence shown here is derived from an EMBL/GenBank/DDBJ whole genome shotgun (WGS) entry which is preliminary data.</text>
</comment>
<name>A0ABV8R790_9FLAO</name>
<comment type="similarity">
    <text evidence="1 4">Belongs to the glycosyl hydrolase 53 family.</text>
</comment>
<evidence type="ECO:0000256" key="4">
    <source>
        <dbReference type="RuleBase" id="RU361192"/>
    </source>
</evidence>
<dbReference type="EC" id="3.2.1.89" evidence="4"/>
<evidence type="ECO:0000256" key="3">
    <source>
        <dbReference type="ARBA" id="ARBA00023295"/>
    </source>
</evidence>
<dbReference type="RefSeq" id="WP_377407988.1">
    <property type="nucleotide sequence ID" value="NZ_JBHSCY010000001.1"/>
</dbReference>
<evidence type="ECO:0000256" key="1">
    <source>
        <dbReference type="ARBA" id="ARBA00010687"/>
    </source>
</evidence>
<accession>A0ABV8R790</accession>
<dbReference type="PROSITE" id="PS51257">
    <property type="entry name" value="PROKAR_LIPOPROTEIN"/>
    <property type="match status" value="1"/>
</dbReference>
<dbReference type="InterPro" id="IPR011683">
    <property type="entry name" value="Glyco_hydro_53"/>
</dbReference>
<keyword evidence="6" id="KW-1185">Reference proteome</keyword>